<evidence type="ECO:0000313" key="2">
    <source>
        <dbReference type="EMBL" id="CAH2251902.1"/>
    </source>
</evidence>
<gene>
    <name evidence="2" type="ORF">PECUL_23A042710</name>
</gene>
<feature type="region of interest" description="Disordered" evidence="1">
    <location>
        <begin position="30"/>
        <end position="55"/>
    </location>
</feature>
<feature type="non-terminal residue" evidence="2">
    <location>
        <position position="78"/>
    </location>
</feature>
<reference evidence="2" key="1">
    <citation type="submission" date="2022-03" db="EMBL/GenBank/DDBJ databases">
        <authorList>
            <person name="Alioto T."/>
            <person name="Alioto T."/>
            <person name="Gomez Garrido J."/>
        </authorList>
    </citation>
    <scope>NUCLEOTIDE SEQUENCE</scope>
</reference>
<keyword evidence="3" id="KW-1185">Reference proteome</keyword>
<dbReference type="EMBL" id="OW240913">
    <property type="protein sequence ID" value="CAH2251902.1"/>
    <property type="molecule type" value="Genomic_DNA"/>
</dbReference>
<organism evidence="2 3">
    <name type="scientific">Pelobates cultripes</name>
    <name type="common">Western spadefoot toad</name>
    <dbReference type="NCBI Taxonomy" id="61616"/>
    <lineage>
        <taxon>Eukaryota</taxon>
        <taxon>Metazoa</taxon>
        <taxon>Chordata</taxon>
        <taxon>Craniata</taxon>
        <taxon>Vertebrata</taxon>
        <taxon>Euteleostomi</taxon>
        <taxon>Amphibia</taxon>
        <taxon>Batrachia</taxon>
        <taxon>Anura</taxon>
        <taxon>Pelobatoidea</taxon>
        <taxon>Pelobatidae</taxon>
        <taxon>Pelobates</taxon>
    </lineage>
</organism>
<dbReference type="Proteomes" id="UP001295444">
    <property type="component" value="Chromosome 02"/>
</dbReference>
<protein>
    <submittedName>
        <fullName evidence="2">Uncharacterized protein</fullName>
    </submittedName>
</protein>
<sequence length="78" mass="8582">MGNLLVAWCTQLQGHRKLQTLIHAAYPSQKLQGPQTNGLQRANCETQNSNQDPRSLNNLEATELSSNIAPCLIPDRAV</sequence>
<proteinExistence type="predicted"/>
<name>A0AAD1RF54_PELCU</name>
<evidence type="ECO:0000256" key="1">
    <source>
        <dbReference type="SAM" id="MobiDB-lite"/>
    </source>
</evidence>
<evidence type="ECO:0000313" key="3">
    <source>
        <dbReference type="Proteomes" id="UP001295444"/>
    </source>
</evidence>
<dbReference type="AlphaFoldDB" id="A0AAD1RF54"/>
<accession>A0AAD1RF54</accession>